<organism evidence="1 2">
    <name type="scientific">Rhodopseudomonas rhenobacensis</name>
    <dbReference type="NCBI Taxonomy" id="87461"/>
    <lineage>
        <taxon>Bacteria</taxon>
        <taxon>Pseudomonadati</taxon>
        <taxon>Pseudomonadota</taxon>
        <taxon>Alphaproteobacteria</taxon>
        <taxon>Hyphomicrobiales</taxon>
        <taxon>Nitrobacteraceae</taxon>
        <taxon>Rhodopseudomonas</taxon>
    </lineage>
</organism>
<name>A0A7W8E0N7_9BRAD</name>
<evidence type="ECO:0000313" key="2">
    <source>
        <dbReference type="Proteomes" id="UP000542353"/>
    </source>
</evidence>
<accession>A0A7W8E0N7</accession>
<gene>
    <name evidence="1" type="ORF">HNR60_004420</name>
</gene>
<comment type="caution">
    <text evidence="1">The sequence shown here is derived from an EMBL/GenBank/DDBJ whole genome shotgun (WGS) entry which is preliminary data.</text>
</comment>
<evidence type="ECO:0000313" key="1">
    <source>
        <dbReference type="EMBL" id="MBB5049639.1"/>
    </source>
</evidence>
<reference evidence="1 2" key="1">
    <citation type="submission" date="2020-08" db="EMBL/GenBank/DDBJ databases">
        <title>Genomic Encyclopedia of Type Strains, Phase IV (KMG-IV): sequencing the most valuable type-strain genomes for metagenomic binning, comparative biology and taxonomic classification.</title>
        <authorList>
            <person name="Goeker M."/>
        </authorList>
    </citation>
    <scope>NUCLEOTIDE SEQUENCE [LARGE SCALE GENOMIC DNA]</scope>
    <source>
        <strain evidence="1 2">DSM 12706</strain>
    </source>
</reference>
<proteinExistence type="predicted"/>
<dbReference type="AlphaFoldDB" id="A0A7W8E0N7"/>
<dbReference type="Proteomes" id="UP000542353">
    <property type="component" value="Unassembled WGS sequence"/>
</dbReference>
<dbReference type="EMBL" id="JACHIH010000042">
    <property type="protein sequence ID" value="MBB5049639.1"/>
    <property type="molecule type" value="Genomic_DNA"/>
</dbReference>
<protein>
    <submittedName>
        <fullName evidence="1">Uncharacterized protein</fullName>
    </submittedName>
</protein>
<sequence length="50" mass="5653">MLDIYVLYQLARDPLRVIAKSWMCRGLTIATIGRHQCRDVAAIERCGDCG</sequence>
<dbReference type="RefSeq" id="WP_184262119.1">
    <property type="nucleotide sequence ID" value="NZ_JACHIH010000042.1"/>
</dbReference>
<keyword evidence="2" id="KW-1185">Reference proteome</keyword>